<evidence type="ECO:0008006" key="4">
    <source>
        <dbReference type="Google" id="ProtNLM"/>
    </source>
</evidence>
<organism evidence="2 3">
    <name type="scientific">Solanum tuberosum</name>
    <name type="common">Potato</name>
    <dbReference type="NCBI Taxonomy" id="4113"/>
    <lineage>
        <taxon>Eukaryota</taxon>
        <taxon>Viridiplantae</taxon>
        <taxon>Streptophyta</taxon>
        <taxon>Embryophyta</taxon>
        <taxon>Tracheophyta</taxon>
        <taxon>Spermatophyta</taxon>
        <taxon>Magnoliopsida</taxon>
        <taxon>eudicotyledons</taxon>
        <taxon>Gunneridae</taxon>
        <taxon>Pentapetalae</taxon>
        <taxon>asterids</taxon>
        <taxon>lamiids</taxon>
        <taxon>Solanales</taxon>
        <taxon>Solanaceae</taxon>
        <taxon>Solanoideae</taxon>
        <taxon>Solaneae</taxon>
        <taxon>Solanum</taxon>
    </lineage>
</organism>
<dbReference type="InParanoid" id="M1DXP1"/>
<dbReference type="HOGENOM" id="CLU_1672369_0_0_1"/>
<dbReference type="PaxDb" id="4113-PGSC0003DMT400096085"/>
<evidence type="ECO:0000313" key="3">
    <source>
        <dbReference type="Proteomes" id="UP000011115"/>
    </source>
</evidence>
<keyword evidence="3" id="KW-1185">Reference proteome</keyword>
<reference evidence="3" key="1">
    <citation type="journal article" date="2011" name="Nature">
        <title>Genome sequence and analysis of the tuber crop potato.</title>
        <authorList>
            <consortium name="The Potato Genome Sequencing Consortium"/>
        </authorList>
    </citation>
    <scope>NUCLEOTIDE SEQUENCE [LARGE SCALE GENOMIC DNA]</scope>
    <source>
        <strain evidence="3">cv. DM1-3 516 R44</strain>
    </source>
</reference>
<evidence type="ECO:0000256" key="1">
    <source>
        <dbReference type="SAM" id="MobiDB-lite"/>
    </source>
</evidence>
<protein>
    <recommendedName>
        <fullName evidence="4">Integrase core domain containing protein</fullName>
    </recommendedName>
</protein>
<dbReference type="AlphaFoldDB" id="M1DXP1"/>
<feature type="compositionally biased region" description="Polar residues" evidence="1">
    <location>
        <begin position="106"/>
        <end position="134"/>
    </location>
</feature>
<sequence length="158" mass="17258">MTDLLPSVRLLQVVRTVEDITGRATCRRPHLKINQALIGPQFKFTGSITDRGSLHGPLGDNILKARRHDDITQGKSEYPLVGRLINDCTELVFCFSGTMGPRRKNANQPALVTTSQSEGQGDSEASGSEVQINVTPEDHSPRATRSLARRATLQDSPP</sequence>
<accession>M1DXP1</accession>
<name>M1DXP1_SOLTU</name>
<feature type="compositionally biased region" description="Low complexity" evidence="1">
    <location>
        <begin position="143"/>
        <end position="158"/>
    </location>
</feature>
<feature type="region of interest" description="Disordered" evidence="1">
    <location>
        <begin position="99"/>
        <end position="158"/>
    </location>
</feature>
<dbReference type="Proteomes" id="UP000011115">
    <property type="component" value="Unassembled WGS sequence"/>
</dbReference>
<dbReference type="EnsemblPlants" id="PGSC0003DMT400096085">
    <property type="protein sequence ID" value="PGSC0003DMT400096085"/>
    <property type="gene ID" value="PGSC0003DMG400045656"/>
</dbReference>
<evidence type="ECO:0000313" key="2">
    <source>
        <dbReference type="EnsemblPlants" id="PGSC0003DMT400096085"/>
    </source>
</evidence>
<proteinExistence type="predicted"/>
<dbReference type="Gramene" id="PGSC0003DMT400096085">
    <property type="protein sequence ID" value="PGSC0003DMT400096085"/>
    <property type="gene ID" value="PGSC0003DMG400045656"/>
</dbReference>
<reference evidence="2" key="2">
    <citation type="submission" date="2015-06" db="UniProtKB">
        <authorList>
            <consortium name="EnsemblPlants"/>
        </authorList>
    </citation>
    <scope>IDENTIFICATION</scope>
    <source>
        <strain evidence="2">DM1-3 516 R44</strain>
    </source>
</reference>